<dbReference type="InterPro" id="IPR036770">
    <property type="entry name" value="Ankyrin_rpt-contain_sf"/>
</dbReference>
<sequence>MADLLSGAASVAGLVSLGLTVTGGIERAELSNLEGLVVALAECSTTTSWRSKVKDTQKTLTYAFDRPTVEQLVMKLDHTIQIIQLSLYGLGLDLSRLQGYKLDRIETTSGESASDVKKILPGVKDRLDQIEGRLSASLESVKSEGLKGNQLLQQNVSDGLAGLESKIVGRLLGCFMDTDSSRAVSWLASKPAALRELLDETSKSQNLKALATVDESESKGIPAPKRSWACVCGHRRRVQKRETPPGLFRIYSETWLRSHESYCPLSRAKFVEERSTKFGICFYGLVHLMNVMLNISFHITSGAGGRSISPTFTYYPTVDRKSDPGFRVVDAFPSDLIAHKMHCLDRCSSCMTTVGKMAVKKLKGLFFAGKSSPKAVDTENQSLLHVVMLMTDVPPVSLRDDFAFNDQHRLVALLEKSARLAEGYECGPLTTAILANEVSKVADLIAAYPGSMQEENLLKQTPLHVAVRKPHMLFLLLSTSSFIMMNKRDSAGLSPLDYAIRESESADHHMQSDHGDGACHSSCSCTRSLDLILEAALRFPQILEPHREWGDGAGSDKAYRTYERYMGNCRDRLRRETLQALTEVGVEASKATLTPFPGSFEEDIIESIREPKTNEPSLADRWRVCRGFYLQHQKLIPTEDSIRKSP</sequence>
<proteinExistence type="predicted"/>
<dbReference type="Proteomes" id="UP001396898">
    <property type="component" value="Unassembled WGS sequence"/>
</dbReference>
<accession>A0ABR1SQ88</accession>
<evidence type="ECO:0000313" key="1">
    <source>
        <dbReference type="EMBL" id="KAK8036447.1"/>
    </source>
</evidence>
<name>A0ABR1SQ88_9PEZI</name>
<evidence type="ECO:0000313" key="2">
    <source>
        <dbReference type="Proteomes" id="UP001396898"/>
    </source>
</evidence>
<dbReference type="Gene3D" id="1.25.40.20">
    <property type="entry name" value="Ankyrin repeat-containing domain"/>
    <property type="match status" value="1"/>
</dbReference>
<comment type="caution">
    <text evidence="1">The sequence shown here is derived from an EMBL/GenBank/DDBJ whole genome shotgun (WGS) entry which is preliminary data.</text>
</comment>
<dbReference type="SUPFAM" id="SSF48403">
    <property type="entry name" value="Ankyrin repeat"/>
    <property type="match status" value="1"/>
</dbReference>
<evidence type="ECO:0008006" key="3">
    <source>
        <dbReference type="Google" id="ProtNLM"/>
    </source>
</evidence>
<organism evidence="1 2">
    <name type="scientific">Apiospora marii</name>
    <dbReference type="NCBI Taxonomy" id="335849"/>
    <lineage>
        <taxon>Eukaryota</taxon>
        <taxon>Fungi</taxon>
        <taxon>Dikarya</taxon>
        <taxon>Ascomycota</taxon>
        <taxon>Pezizomycotina</taxon>
        <taxon>Sordariomycetes</taxon>
        <taxon>Xylariomycetidae</taxon>
        <taxon>Amphisphaeriales</taxon>
        <taxon>Apiosporaceae</taxon>
        <taxon>Apiospora</taxon>
    </lineage>
</organism>
<gene>
    <name evidence="1" type="ORF">PG991_001584</name>
</gene>
<dbReference type="EMBL" id="JAQQWI010000004">
    <property type="protein sequence ID" value="KAK8036447.1"/>
    <property type="molecule type" value="Genomic_DNA"/>
</dbReference>
<keyword evidence="2" id="KW-1185">Reference proteome</keyword>
<reference evidence="1 2" key="1">
    <citation type="submission" date="2023-01" db="EMBL/GenBank/DDBJ databases">
        <title>Analysis of 21 Apiospora genomes using comparative genomics revels a genus with tremendous synthesis potential of carbohydrate active enzymes and secondary metabolites.</title>
        <authorList>
            <person name="Sorensen T."/>
        </authorList>
    </citation>
    <scope>NUCLEOTIDE SEQUENCE [LARGE SCALE GENOMIC DNA]</scope>
    <source>
        <strain evidence="1 2">CBS 20057</strain>
    </source>
</reference>
<protein>
    <recommendedName>
        <fullName evidence="3">Fungal N-terminal domain-containing protein</fullName>
    </recommendedName>
</protein>